<dbReference type="AlphaFoldDB" id="A0A7M5XI51"/>
<dbReference type="InterPro" id="IPR001619">
    <property type="entry name" value="Sec1-like"/>
</dbReference>
<dbReference type="InterPro" id="IPR043154">
    <property type="entry name" value="Sec-1-like_dom1"/>
</dbReference>
<dbReference type="RefSeq" id="XP_066936760.1">
    <property type="nucleotide sequence ID" value="XM_067080659.1"/>
</dbReference>
<sequence>MAHLSSGRVNLAQMREGIRRQLLRCLDKCPGSKAIIWDDKLTGPVGLIAEYSLLKEHDVGKMFPLVRGKLPSCEEHNIIFLVRPKLETMDIIAENVKGYGKNHSKEFHIFFVPSKSNLCELSLEKSGVYGSFSVIDEFDLSLIPFDNDIMSLEQEKAFYECYVENDLTSMLYVANSLMTIQALFGTIPKIYGKGQLAKHVTDIILRKRREMADNECQITPLIDNLVLIDRNIDLLTPLLTQLTYEGLIDESLKIENTCCQVPTPKDEPKNKQQPEGIQKAKPKKVILNSGENLYAEIRDMNFSAVGPVLSREAKRITAEYEEHRAAKTVGEMKEFVHKLPHIQAAKQSLAQHTSIAELMKEHTDSDDFRESLRVEQEFFHGIDTDKAHPYIEQCIGVKEPIQKVLRLVCLQCFVNNGFKVKLFDYYRREIIQTYGFEHLLTLNNLETVGMLRSTMQQRNYNLLRKSLKLVVEDVQETQPNDIAYVHSGYAPLSVRLAQFLERQSGWRGLEEILKQLPGPTVEEKQNIPAALLKKNTGGQSNADGPPRVTLVYFLGGCTYSEISALRFLAQQENASTDYVIATTNIINGTSLVESAIEQMDKIPVNNG</sequence>
<accession>A0A7M5XI51</accession>
<comment type="similarity">
    <text evidence="1">Belongs to the STXBP/unc-18/SEC1 family.</text>
</comment>
<evidence type="ECO:0000313" key="3">
    <source>
        <dbReference type="Proteomes" id="UP000594262"/>
    </source>
</evidence>
<dbReference type="PANTHER" id="PTHR11679">
    <property type="entry name" value="VESICLE PROTEIN SORTING-ASSOCIATED"/>
    <property type="match status" value="1"/>
</dbReference>
<evidence type="ECO:0000256" key="1">
    <source>
        <dbReference type="ARBA" id="ARBA00009884"/>
    </source>
</evidence>
<evidence type="ECO:0008006" key="4">
    <source>
        <dbReference type="Google" id="ProtNLM"/>
    </source>
</evidence>
<dbReference type="EnsemblMetazoa" id="CLYHEMT023712.2">
    <property type="protein sequence ID" value="CLYHEMP023712.2"/>
    <property type="gene ID" value="CLYHEMG023712"/>
</dbReference>
<organism evidence="2 3">
    <name type="scientific">Clytia hemisphaerica</name>
    <dbReference type="NCBI Taxonomy" id="252671"/>
    <lineage>
        <taxon>Eukaryota</taxon>
        <taxon>Metazoa</taxon>
        <taxon>Cnidaria</taxon>
        <taxon>Hydrozoa</taxon>
        <taxon>Hydroidolina</taxon>
        <taxon>Leptothecata</taxon>
        <taxon>Obeliida</taxon>
        <taxon>Clytiidae</taxon>
        <taxon>Clytia</taxon>
    </lineage>
</organism>
<keyword evidence="3" id="KW-1185">Reference proteome</keyword>
<dbReference type="Gene3D" id="3.40.50.2060">
    <property type="match status" value="1"/>
</dbReference>
<reference evidence="2" key="1">
    <citation type="submission" date="2021-01" db="UniProtKB">
        <authorList>
            <consortium name="EnsemblMetazoa"/>
        </authorList>
    </citation>
    <scope>IDENTIFICATION</scope>
</reference>
<dbReference type="EnsemblMetazoa" id="CLYHEMT023712.1">
    <property type="protein sequence ID" value="CLYHEMP023712.1"/>
    <property type="gene ID" value="CLYHEMG023712"/>
</dbReference>
<dbReference type="OrthoDB" id="10262287at2759"/>
<dbReference type="InterPro" id="IPR027482">
    <property type="entry name" value="Sec1-like_dom2"/>
</dbReference>
<evidence type="ECO:0000313" key="2">
    <source>
        <dbReference type="EnsemblMetazoa" id="CLYHEMP023712.2"/>
    </source>
</evidence>
<dbReference type="Gene3D" id="3.90.830.10">
    <property type="entry name" value="Syntaxin Binding Protein 1, Chain A, domain 2"/>
    <property type="match status" value="1"/>
</dbReference>
<protein>
    <recommendedName>
        <fullName evidence="4">Vacuolar protein sorting-associated protein 33A</fullName>
    </recommendedName>
</protein>
<dbReference type="GeneID" id="136824668"/>
<dbReference type="SUPFAM" id="SSF56815">
    <property type="entry name" value="Sec1/munc18-like (SM) proteins"/>
    <property type="match status" value="1"/>
</dbReference>
<dbReference type="FunFam" id="3.40.50.1910:FF:000005">
    <property type="entry name" value="vacuolar protein sorting-associated protein 33A isoform X1"/>
    <property type="match status" value="1"/>
</dbReference>
<dbReference type="InterPro" id="IPR043127">
    <property type="entry name" value="Sec-1-like_dom3a"/>
</dbReference>
<dbReference type="PIRSF" id="PIRSF005715">
    <property type="entry name" value="VPS45_Sec1"/>
    <property type="match status" value="1"/>
</dbReference>
<dbReference type="Gene3D" id="1.25.40.850">
    <property type="match status" value="1"/>
</dbReference>
<dbReference type="Pfam" id="PF00995">
    <property type="entry name" value="Sec1"/>
    <property type="match status" value="1"/>
</dbReference>
<dbReference type="InterPro" id="IPR036045">
    <property type="entry name" value="Sec1-like_sf"/>
</dbReference>
<proteinExistence type="inferred from homology"/>
<name>A0A7M5XI51_9CNID</name>
<dbReference type="GO" id="GO:0016192">
    <property type="term" value="P:vesicle-mediated transport"/>
    <property type="evidence" value="ECO:0007669"/>
    <property type="project" value="InterPro"/>
</dbReference>
<dbReference type="Proteomes" id="UP000594262">
    <property type="component" value="Unplaced"/>
</dbReference>
<dbReference type="InterPro" id="IPR043155">
    <property type="entry name" value="VPS33_dom3b"/>
</dbReference>
<dbReference type="Gene3D" id="3.40.50.1910">
    <property type="match status" value="1"/>
</dbReference>